<evidence type="ECO:0000256" key="5">
    <source>
        <dbReference type="ARBA" id="ARBA00022741"/>
    </source>
</evidence>
<dbReference type="PROSITE" id="PS00211">
    <property type="entry name" value="ABC_TRANSPORTER_1"/>
    <property type="match status" value="1"/>
</dbReference>
<feature type="domain" description="ABC transporter" evidence="17">
    <location>
        <begin position="329"/>
        <end position="612"/>
    </location>
</feature>
<evidence type="ECO:0000256" key="16">
    <source>
        <dbReference type="ARBA" id="ARBA00042156"/>
    </source>
</evidence>
<dbReference type="GO" id="GO:0005737">
    <property type="term" value="C:cytoplasm"/>
    <property type="evidence" value="ECO:0007669"/>
    <property type="project" value="UniProtKB-SubCell"/>
</dbReference>
<evidence type="ECO:0000313" key="18">
    <source>
        <dbReference type="EMBL" id="AIQ57592.1"/>
    </source>
</evidence>
<keyword evidence="10" id="KW-0067">ATP-binding</keyword>
<dbReference type="InterPro" id="IPR041552">
    <property type="entry name" value="UvrA_DNA-bd"/>
</dbReference>
<comment type="similarity">
    <text evidence="14">Belongs to the ABC transporter superfamily. UvrA family.</text>
</comment>
<dbReference type="Gene3D" id="3.30.190.20">
    <property type="match status" value="1"/>
</dbReference>
<dbReference type="InterPro" id="IPR017871">
    <property type="entry name" value="ABC_transporter-like_CS"/>
</dbReference>
<evidence type="ECO:0000313" key="19">
    <source>
        <dbReference type="Proteomes" id="UP000029518"/>
    </source>
</evidence>
<name>A0A089L9U0_PAEBO</name>
<dbReference type="PROSITE" id="PS50893">
    <property type="entry name" value="ABC_TRANSPORTER_2"/>
    <property type="match status" value="2"/>
</dbReference>
<dbReference type="InterPro" id="IPR041102">
    <property type="entry name" value="UvrA_inter"/>
</dbReference>
<evidence type="ECO:0000256" key="13">
    <source>
        <dbReference type="ARBA" id="ARBA00023204"/>
    </source>
</evidence>
<dbReference type="InterPro" id="IPR003593">
    <property type="entry name" value="AAA+_ATPase"/>
</dbReference>
<evidence type="ECO:0000256" key="8">
    <source>
        <dbReference type="ARBA" id="ARBA00022771"/>
    </source>
</evidence>
<keyword evidence="4" id="KW-0677">Repeat</keyword>
<dbReference type="SMART" id="SM00382">
    <property type="entry name" value="AAA"/>
    <property type="match status" value="1"/>
</dbReference>
<accession>A0A089L9U0</accession>
<dbReference type="GO" id="GO:0006289">
    <property type="term" value="P:nucleotide-excision repair"/>
    <property type="evidence" value="ECO:0007669"/>
    <property type="project" value="InterPro"/>
</dbReference>
<dbReference type="GO" id="GO:0004518">
    <property type="term" value="F:nuclease activity"/>
    <property type="evidence" value="ECO:0007669"/>
    <property type="project" value="UniProtKB-KW"/>
</dbReference>
<evidence type="ECO:0000256" key="14">
    <source>
        <dbReference type="ARBA" id="ARBA00038000"/>
    </source>
</evidence>
<protein>
    <recommendedName>
        <fullName evidence="15">UvrABC system protein A</fullName>
    </recommendedName>
    <alternativeName>
        <fullName evidence="16">Excinuclease ABC subunit A</fullName>
    </alternativeName>
</protein>
<dbReference type="Gene3D" id="1.10.8.280">
    <property type="entry name" value="ABC transporter ATPase domain-like"/>
    <property type="match status" value="1"/>
</dbReference>
<dbReference type="InterPro" id="IPR027417">
    <property type="entry name" value="P-loop_NTPase"/>
</dbReference>
<evidence type="ECO:0000256" key="15">
    <source>
        <dbReference type="ARBA" id="ARBA00039316"/>
    </source>
</evidence>
<keyword evidence="3" id="KW-0479">Metal-binding</keyword>
<dbReference type="InterPro" id="IPR003439">
    <property type="entry name" value="ABC_transporter-like_ATP-bd"/>
</dbReference>
<evidence type="ECO:0000256" key="7">
    <source>
        <dbReference type="ARBA" id="ARBA00022769"/>
    </source>
</evidence>
<dbReference type="Pfam" id="PF17760">
    <property type="entry name" value="UvrA_inter"/>
    <property type="match status" value="1"/>
</dbReference>
<gene>
    <name evidence="18" type="ORF">PBOR_12105</name>
</gene>
<dbReference type="NCBIfam" id="TIGR00630">
    <property type="entry name" value="uvra"/>
    <property type="match status" value="1"/>
</dbReference>
<evidence type="ECO:0000256" key="4">
    <source>
        <dbReference type="ARBA" id="ARBA00022737"/>
    </source>
</evidence>
<dbReference type="PANTHER" id="PTHR43152">
    <property type="entry name" value="UVRABC SYSTEM PROTEIN A"/>
    <property type="match status" value="1"/>
</dbReference>
<sequence>MSIRTSIEISGARQNNLKNISVEIPRDQLTVITGVSGSGKSSLAFDVIFGEGQRRFLDSISNFAKGRISQLKKAKVDSVRGLSPVIAIEQKKGNHNPRSTVGTVTDTNDYLRLLFATAGTGHCPDCSQPLRQLSAAQIAEHISSLPEGTVIELRAPVYKIYGEEYSYTFQKLREQGFKHLLVDDMPFSLADESGLDESLFYRIEMIIDRFTLKDETYIQLTKSIESAMLALDEDIMIKVEIIGGTGEGEAKGFYEHFGCPEHHYFLCDMQPFHFSFNTPASACHTCLGVGMSYAVEPRFLVVAPEKSINKGALKNTVFNTAGKDSYRTVLMYSLSEKYGFSLDVPFHELPASVHDLLFYGTKGELVPMLQPPNSAKKNWMTGRDRPFGGFVQEMESWYKHYIRKSSTSEAFEPAFIKDCMIEKVCPECSGVRLKRQRLQITVGNKNIDQLSRMQLHELLGFLNTLSFEPAIREIADTIVRELQTRISLLIEIGLHYISLGRRSDSISGGEMQRIKMSTQISSELMGMLYIMDEPSIGLHPRDSHRVIDTMMKLRDLGNTIIVVEHDMDTISSADHIIEIGPGPGIHGGNVVACGSVDSIMDQPESVTGQYLSGKAFIPVPEARRRLGDAFLSIQGARENNLKNVDLDIPLGVLICVTGVSGSGKSSMINGILSKQLRIDKTSARIVAGEHDFLFGADQLNHVINIDQTAIGRNSKSNPATYIGIYDKIRDLYAMQPEAAARGYQPIDFSLTHANGTRCEHCAGDGILVTNLQFMADIETLCPVCKGSRFSEEGLEITIRGKSIAGVLEMTVEEAADFFGEHKYLKHKLAIMNELGLGYLTLGQSSTTLSGGEAQRVKLAYELAKIKKGAHNLYILDEPTTGLHLEDIKKLLVALNKLVDSGHSVLVIEHHLDVIKSADYIIDMGPEGGDQGGYVVAEGTPEQVAEVEASHTGRYLRSVLGAAARR</sequence>
<keyword evidence="9" id="KW-0862">Zinc</keyword>
<keyword evidence="2" id="KW-0963">Cytoplasm</keyword>
<evidence type="ECO:0000256" key="3">
    <source>
        <dbReference type="ARBA" id="ARBA00022723"/>
    </source>
</evidence>
<dbReference type="Pfam" id="PF17755">
    <property type="entry name" value="UvrA_DNA-bind"/>
    <property type="match status" value="1"/>
</dbReference>
<dbReference type="Proteomes" id="UP000029518">
    <property type="component" value="Chromosome"/>
</dbReference>
<keyword evidence="11" id="KW-0267">Excision nuclease</keyword>
<dbReference type="GO" id="GO:0003677">
    <property type="term" value="F:DNA binding"/>
    <property type="evidence" value="ECO:0007669"/>
    <property type="project" value="UniProtKB-KW"/>
</dbReference>
<feature type="domain" description="ABC transporter" evidence="17">
    <location>
        <begin position="624"/>
        <end position="956"/>
    </location>
</feature>
<keyword evidence="7" id="KW-0228">DNA excision</keyword>
<dbReference type="GO" id="GO:0005524">
    <property type="term" value="F:ATP binding"/>
    <property type="evidence" value="ECO:0007669"/>
    <property type="project" value="UniProtKB-KW"/>
</dbReference>
<dbReference type="KEGG" id="pbd:PBOR_12105"/>
<evidence type="ECO:0000256" key="12">
    <source>
        <dbReference type="ARBA" id="ARBA00023125"/>
    </source>
</evidence>
<dbReference type="OrthoDB" id="9809851at2"/>
<dbReference type="AlphaFoldDB" id="A0A089L9U0"/>
<dbReference type="SUPFAM" id="SSF52540">
    <property type="entry name" value="P-loop containing nucleoside triphosphate hydrolases"/>
    <property type="match status" value="2"/>
</dbReference>
<dbReference type="PANTHER" id="PTHR43152:SF1">
    <property type="entry name" value="UVRA PROTEIN"/>
    <property type="match status" value="1"/>
</dbReference>
<dbReference type="InterPro" id="IPR004602">
    <property type="entry name" value="UvrA"/>
</dbReference>
<reference evidence="18" key="1">
    <citation type="submission" date="2014-08" db="EMBL/GenBank/DDBJ databases">
        <title>Comparative genomics of the Paenibacillus odorifer group.</title>
        <authorList>
            <person name="den Bakker H.C."/>
            <person name="Tsai Y.-C.Y.-C."/>
            <person name="Martin N."/>
            <person name="Korlach J."/>
            <person name="Wiedmann M."/>
        </authorList>
    </citation>
    <scope>NUCLEOTIDE SEQUENCE [LARGE SCALE GENOMIC DNA]</scope>
    <source>
        <strain evidence="18">DSM 13188</strain>
    </source>
</reference>
<dbReference type="GO" id="GO:0008270">
    <property type="term" value="F:zinc ion binding"/>
    <property type="evidence" value="ECO:0007669"/>
    <property type="project" value="UniProtKB-KW"/>
</dbReference>
<evidence type="ECO:0000256" key="11">
    <source>
        <dbReference type="ARBA" id="ARBA00022881"/>
    </source>
</evidence>
<proteinExistence type="inferred from homology"/>
<dbReference type="GO" id="GO:0009380">
    <property type="term" value="C:excinuclease repair complex"/>
    <property type="evidence" value="ECO:0007669"/>
    <property type="project" value="InterPro"/>
</dbReference>
<evidence type="ECO:0000259" key="17">
    <source>
        <dbReference type="PROSITE" id="PS50893"/>
    </source>
</evidence>
<keyword evidence="6" id="KW-0227">DNA damage</keyword>
<evidence type="ECO:0000256" key="2">
    <source>
        <dbReference type="ARBA" id="ARBA00022490"/>
    </source>
</evidence>
<keyword evidence="19" id="KW-1185">Reference proteome</keyword>
<comment type="subcellular location">
    <subcellularLocation>
        <location evidence="1">Cytoplasm</location>
    </subcellularLocation>
</comment>
<keyword evidence="13" id="KW-0234">DNA repair</keyword>
<dbReference type="HOGENOM" id="CLU_001370_2_1_9"/>
<dbReference type="Gene3D" id="3.40.50.300">
    <property type="entry name" value="P-loop containing nucleotide triphosphate hydrolases"/>
    <property type="match status" value="3"/>
</dbReference>
<organism evidence="18 19">
    <name type="scientific">Paenibacillus borealis</name>
    <dbReference type="NCBI Taxonomy" id="160799"/>
    <lineage>
        <taxon>Bacteria</taxon>
        <taxon>Bacillati</taxon>
        <taxon>Bacillota</taxon>
        <taxon>Bacilli</taxon>
        <taxon>Bacillales</taxon>
        <taxon>Paenibacillaceae</taxon>
        <taxon>Paenibacillus</taxon>
    </lineage>
</organism>
<evidence type="ECO:0000256" key="9">
    <source>
        <dbReference type="ARBA" id="ARBA00022833"/>
    </source>
</evidence>
<evidence type="ECO:0000256" key="6">
    <source>
        <dbReference type="ARBA" id="ARBA00022763"/>
    </source>
</evidence>
<dbReference type="GO" id="GO:0016887">
    <property type="term" value="F:ATP hydrolysis activity"/>
    <property type="evidence" value="ECO:0007669"/>
    <property type="project" value="InterPro"/>
</dbReference>
<evidence type="ECO:0000256" key="10">
    <source>
        <dbReference type="ARBA" id="ARBA00022840"/>
    </source>
</evidence>
<keyword evidence="8" id="KW-0863">Zinc-finger</keyword>
<evidence type="ECO:0000256" key="1">
    <source>
        <dbReference type="ARBA" id="ARBA00004496"/>
    </source>
</evidence>
<keyword evidence="5" id="KW-0547">Nucleotide-binding</keyword>
<dbReference type="Gene3D" id="1.20.1580.10">
    <property type="entry name" value="ABC transporter ATPase like domain"/>
    <property type="match status" value="3"/>
</dbReference>
<dbReference type="RefSeq" id="WP_042211803.1">
    <property type="nucleotide sequence ID" value="NZ_CP009285.1"/>
</dbReference>
<keyword evidence="12" id="KW-0238">DNA-binding</keyword>
<dbReference type="EMBL" id="CP009285">
    <property type="protein sequence ID" value="AIQ57592.1"/>
    <property type="molecule type" value="Genomic_DNA"/>
</dbReference>